<keyword evidence="2" id="KW-0175">Coiled coil</keyword>
<evidence type="ECO:0000313" key="6">
    <source>
        <dbReference type="Proteomes" id="UP000078544"/>
    </source>
</evidence>
<organism evidence="5 6">
    <name type="scientific">Moelleriella libera RCEF 2490</name>
    <dbReference type="NCBI Taxonomy" id="1081109"/>
    <lineage>
        <taxon>Eukaryota</taxon>
        <taxon>Fungi</taxon>
        <taxon>Dikarya</taxon>
        <taxon>Ascomycota</taxon>
        <taxon>Pezizomycotina</taxon>
        <taxon>Sordariomycetes</taxon>
        <taxon>Hypocreomycetidae</taxon>
        <taxon>Hypocreales</taxon>
        <taxon>Clavicipitaceae</taxon>
        <taxon>Moelleriella</taxon>
    </lineage>
</organism>
<dbReference type="InterPro" id="IPR016197">
    <property type="entry name" value="Chromo-like_dom_sf"/>
</dbReference>
<evidence type="ECO:0000256" key="2">
    <source>
        <dbReference type="SAM" id="Coils"/>
    </source>
</evidence>
<protein>
    <submittedName>
        <fullName evidence="5">Chromo domain-like protein</fullName>
    </submittedName>
</protein>
<keyword evidence="6" id="KW-1185">Reference proteome</keyword>
<reference evidence="5 6" key="1">
    <citation type="journal article" date="2016" name="Genome Biol. Evol.">
        <title>Divergent and convergent evolution of fungal pathogenicity.</title>
        <authorList>
            <person name="Shang Y."/>
            <person name="Xiao G."/>
            <person name="Zheng P."/>
            <person name="Cen K."/>
            <person name="Zhan S."/>
            <person name="Wang C."/>
        </authorList>
    </citation>
    <scope>NUCLEOTIDE SEQUENCE [LARGE SCALE GENOMIC DNA]</scope>
    <source>
        <strain evidence="5 6">RCEF 2490</strain>
    </source>
</reference>
<dbReference type="PROSITE" id="PS50013">
    <property type="entry name" value="CHROMO_2"/>
    <property type="match status" value="1"/>
</dbReference>
<sequence length="1270" mass="140313">MTRPRRRHNRASRRSPPSSKALDEDWYTIRRILGERVVRGRVQYLVDWDDNISTGETYEPTWSPEVTEEARREWEESKRAGRQRRDCSAAAAAAASRPAETQTDQPRQGEKEQRETQNSHESQAPRPPNWRAVAGPPRRRPSSSHGGLDERPRKLLKPTPSATPSEEPVPSVVSLSSGDSVDGHDGDNGDDLDYPSQRALDALRSARLVVELHKNPDLDPIAYRSDHNNTQSSGQSSQSIAELEDLDERIFFASQLSRGTIQDSQEPSGQTWSVDHQNDNILVPNTSPIFLTQLPIKLALDIPASSRTELQESPVKSAIAETPSRPKHDSKDKDLTHEAGFHVDSQDAQVIHTNLLVSRVEAFTDSYNSVQSLCRDELIEFSKEHSPTSPHSSQRPYALSVMEQQAADRLSSPVRRGSAVDELTEILNLDADMVEAPASDHQRQPAEDDVTAAELASTGVEDVPGHPELEQLPRHLTQQAQPHTSPDHLANSEFERAESVPSGRYQSLAPDALQSIVNQGLTVPAAPAAQDATLGSFHDVPEPSTISLADIAHPSDTEVAVLPLTVPLVPTGDSSGENFEGHILSRPGACLLQQHKYSDNSSSESFQVSMDWRHDVTLPFHARSRPMYDGALLASREDAQAFSSVFTVEEYAEPGAGIVHRIDQLFGKLFDICDYPDDVVGNAALEGLSSSDLIKHCCNLNAKFSFVYELLLGITKETRVLIVARSPSLLVLLYRLTEALNIACVSEHAGNSRDRFPESVVRVHLALPGDDVNADDFDAVIGYDHLFGSSAVGQQLESEALDSRPPLLLKLVTMHSLEHILLHIPHDITYLERKNALLSGIVRARELVANPPHGYREPDELASLFLDYFNGVDDAITYEPVPLPEEVLDVFVNSQSRSQAPISDSKSTGDSKKRKLSQLDRDDEHAKKACASESRPITEINEVPLPDDVKTLLSSVKVNETATTYPQAKAGVSVAVLLALAGEVSELKRQRQPDREEMYRRSIANLELSIKELQRDYDHTARAWQTAVENEAKAELKAKTAEESLQKAREFTDREVAKAAKTTADLRAAVEQMTAVPDGDGSEEEKQLAKAWSLWRESQDKIVLLEKRLENARRDEGYTRSLYQDATATASSLRGEVAELKERNTALSRRADENIARVQAIQAVNSEATLAREITLLRRQLRDREKELDRVREDIRQLRGRRETRQSSLPRSPRLSVMSPPRRRGSHSGGGSASRGTSPAAPSATEGAGSGGAPFTTQPPGTGRWNHLRD</sequence>
<dbReference type="SUPFAM" id="SSF54160">
    <property type="entry name" value="Chromo domain-like"/>
    <property type="match status" value="1"/>
</dbReference>
<dbReference type="InterPro" id="IPR000953">
    <property type="entry name" value="Chromo/chromo_shadow_dom"/>
</dbReference>
<feature type="compositionally biased region" description="Basic residues" evidence="3">
    <location>
        <begin position="1"/>
        <end position="13"/>
    </location>
</feature>
<feature type="region of interest" description="Disordered" evidence="3">
    <location>
        <begin position="899"/>
        <end position="939"/>
    </location>
</feature>
<feature type="region of interest" description="Disordered" evidence="3">
    <location>
        <begin position="1199"/>
        <end position="1270"/>
    </location>
</feature>
<dbReference type="Proteomes" id="UP000078544">
    <property type="component" value="Unassembled WGS sequence"/>
</dbReference>
<evidence type="ECO:0000256" key="3">
    <source>
        <dbReference type="SAM" id="MobiDB-lite"/>
    </source>
</evidence>
<dbReference type="AlphaFoldDB" id="A0A167XEM9"/>
<accession>A0A167XEM9</accession>
<feature type="region of interest" description="Disordered" evidence="3">
    <location>
        <begin position="307"/>
        <end position="332"/>
    </location>
</feature>
<feature type="region of interest" description="Disordered" evidence="3">
    <location>
        <begin position="52"/>
        <end position="195"/>
    </location>
</feature>
<evidence type="ECO:0000256" key="1">
    <source>
        <dbReference type="ARBA" id="ARBA00011353"/>
    </source>
</evidence>
<comment type="subunit">
    <text evidence="1">Component of the NuA4 histone acetyltransferase complex.</text>
</comment>
<dbReference type="Gene3D" id="2.40.50.40">
    <property type="match status" value="1"/>
</dbReference>
<comment type="caution">
    <text evidence="5">The sequence shown here is derived from an EMBL/GenBank/DDBJ whole genome shotgun (WGS) entry which is preliminary data.</text>
</comment>
<feature type="compositionally biased region" description="Basic and acidic residues" evidence="3">
    <location>
        <begin position="907"/>
        <end position="927"/>
    </location>
</feature>
<dbReference type="OrthoDB" id="3647690at2759"/>
<dbReference type="EMBL" id="AZGY01000023">
    <property type="protein sequence ID" value="KZZ89992.1"/>
    <property type="molecule type" value="Genomic_DNA"/>
</dbReference>
<name>A0A167XEM9_9HYPO</name>
<feature type="domain" description="Chromo" evidence="4">
    <location>
        <begin position="27"/>
        <end position="65"/>
    </location>
</feature>
<gene>
    <name evidence="5" type="ORF">AAL_07500</name>
</gene>
<dbReference type="STRING" id="1081109.A0A167XEM9"/>
<feature type="compositionally biased region" description="Basic and acidic residues" evidence="3">
    <location>
        <begin position="68"/>
        <end position="87"/>
    </location>
</feature>
<feature type="compositionally biased region" description="Basic and acidic residues" evidence="3">
    <location>
        <begin position="107"/>
        <end position="118"/>
    </location>
</feature>
<feature type="compositionally biased region" description="Low complexity" evidence="3">
    <location>
        <begin position="164"/>
        <end position="180"/>
    </location>
</feature>
<dbReference type="GO" id="GO:0006338">
    <property type="term" value="P:chromatin remodeling"/>
    <property type="evidence" value="ECO:0007669"/>
    <property type="project" value="UniProtKB-ARBA"/>
</dbReference>
<proteinExistence type="predicted"/>
<feature type="region of interest" description="Disordered" evidence="3">
    <location>
        <begin position="218"/>
        <end position="240"/>
    </location>
</feature>
<feature type="coiled-coil region" evidence="2">
    <location>
        <begin position="996"/>
        <end position="1023"/>
    </location>
</feature>
<feature type="region of interest" description="Disordered" evidence="3">
    <location>
        <begin position="1"/>
        <end position="22"/>
    </location>
</feature>
<feature type="compositionally biased region" description="Low complexity" evidence="3">
    <location>
        <begin position="1234"/>
        <end position="1244"/>
    </location>
</feature>
<evidence type="ECO:0000313" key="5">
    <source>
        <dbReference type="EMBL" id="KZZ89992.1"/>
    </source>
</evidence>
<evidence type="ECO:0000259" key="4">
    <source>
        <dbReference type="PROSITE" id="PS50013"/>
    </source>
</evidence>
<feature type="compositionally biased region" description="Low complexity" evidence="3">
    <location>
        <begin position="1207"/>
        <end position="1220"/>
    </location>
</feature>